<dbReference type="KEGG" id="cte:CT0962"/>
<protein>
    <submittedName>
        <fullName evidence="1">Uncharacterized protein</fullName>
    </submittedName>
</protein>
<dbReference type="EMBL" id="AE006470">
    <property type="protein sequence ID" value="AAM72197.1"/>
    <property type="molecule type" value="Genomic_DNA"/>
</dbReference>
<reference evidence="1 2" key="1">
    <citation type="journal article" date="2002" name="Proc. Natl. Acad. Sci. U.S.A.">
        <title>The complete genome sequence of Chlorobium tepidum TLS, a photosynthetic, anaerobic, green-sulfur bacterium.</title>
        <authorList>
            <person name="Eisen J.A."/>
            <person name="Nelson K.E."/>
            <person name="Paulsen I.T."/>
            <person name="Heidelberg J.F."/>
            <person name="Wu M."/>
            <person name="Dodson R.J."/>
            <person name="Deboy R."/>
            <person name="Gwinn M.L."/>
            <person name="Nelson W.C."/>
            <person name="Haft D.H."/>
            <person name="Hickey E.K."/>
            <person name="Peterson J.D."/>
            <person name="Durkin A.S."/>
            <person name="Kolonay J.L."/>
            <person name="Yang F."/>
            <person name="Holt I."/>
            <person name="Umayam L.A."/>
            <person name="Mason T."/>
            <person name="Brenner M."/>
            <person name="Shea T.P."/>
            <person name="Parksey D."/>
            <person name="Nierman W.C."/>
            <person name="Feldblyum T.V."/>
            <person name="Hansen C.L."/>
            <person name="Craven M.B."/>
            <person name="Radune D."/>
            <person name="Vamathevan J."/>
            <person name="Khouri H."/>
            <person name="White O."/>
            <person name="Gruber T.M."/>
            <person name="Ketchum K.A."/>
            <person name="Venter J.C."/>
            <person name="Tettelin H."/>
            <person name="Bryant D.A."/>
            <person name="Fraser C.M."/>
        </authorList>
    </citation>
    <scope>NUCLEOTIDE SEQUENCE [LARGE SCALE GENOMIC DNA]</scope>
    <source>
        <strain evidence="2">ATCC 49652 / DSM 12025 / NBRC 103806 / TLS</strain>
    </source>
</reference>
<proteinExistence type="predicted"/>
<gene>
    <name evidence="1" type="ordered locus">CT0962</name>
</gene>
<name>Q8KDT2_CHLTE</name>
<organism evidence="1 2">
    <name type="scientific">Chlorobaculum tepidum (strain ATCC 49652 / DSM 12025 / NBRC 103806 / TLS)</name>
    <name type="common">Chlorobium tepidum</name>
    <dbReference type="NCBI Taxonomy" id="194439"/>
    <lineage>
        <taxon>Bacteria</taxon>
        <taxon>Pseudomonadati</taxon>
        <taxon>Chlorobiota</taxon>
        <taxon>Chlorobiia</taxon>
        <taxon>Chlorobiales</taxon>
        <taxon>Chlorobiaceae</taxon>
        <taxon>Chlorobaculum</taxon>
    </lineage>
</organism>
<dbReference type="AlphaFoldDB" id="Q8KDT2"/>
<keyword evidence="2" id="KW-1185">Reference proteome</keyword>
<dbReference type="Proteomes" id="UP000001007">
    <property type="component" value="Chromosome"/>
</dbReference>
<sequence>MMAENKKWCQKNAGNRPSENLKVKSGRLIYQVMLRQLAVFFF</sequence>
<accession>Q8KDT2</accession>
<evidence type="ECO:0000313" key="1">
    <source>
        <dbReference type="EMBL" id="AAM72197.1"/>
    </source>
</evidence>
<dbReference type="HOGENOM" id="CLU_3249168_0_0_10"/>
<dbReference type="EnsemblBacteria" id="AAM72197">
    <property type="protein sequence ID" value="AAM72197"/>
    <property type="gene ID" value="CT0962"/>
</dbReference>
<evidence type="ECO:0000313" key="2">
    <source>
        <dbReference type="Proteomes" id="UP000001007"/>
    </source>
</evidence>